<dbReference type="Gene3D" id="3.90.105.10">
    <property type="entry name" value="Molybdopterin biosynthesis moea protein, domain 2"/>
    <property type="match status" value="1"/>
</dbReference>
<keyword evidence="5" id="KW-1185">Reference proteome</keyword>
<gene>
    <name evidence="4" type="ORF">F1559_000318</name>
</gene>
<accession>A0A7J7INL3</accession>
<dbReference type="SUPFAM" id="SSF55904">
    <property type="entry name" value="Ornithine decarboxylase C-terminal domain"/>
    <property type="match status" value="1"/>
</dbReference>
<sequence>MTRFCLLLPDDVDGLLFDSFLIEQYGVYMELAAKAHSTGIVTGANDATHVAVLVEAFQALVADPRLRGTRSASDGCNFQLQEAPSGFHVADCSLRAVLYRRRQWRPLQNAAGAIAAAALSPYPPGIPWVAPGERISSMVVASLLEAYRAGCAISGLHGAELLVAVVDDEANAVRGC</sequence>
<dbReference type="PANTHER" id="PTHR43277:SF4">
    <property type="entry name" value="ARGININE DECARBOXYLASE"/>
    <property type="match status" value="1"/>
</dbReference>
<evidence type="ECO:0000256" key="2">
    <source>
        <dbReference type="ARBA" id="ARBA00022898"/>
    </source>
</evidence>
<feature type="domain" description="Orn/Lys/Arg decarboxylase C-terminal" evidence="3">
    <location>
        <begin position="106"/>
        <end position="143"/>
    </location>
</feature>
<comment type="caution">
    <text evidence="4">The sequence shown here is derived from an EMBL/GenBank/DDBJ whole genome shotgun (WGS) entry which is preliminary data.</text>
</comment>
<dbReference type="PANTHER" id="PTHR43277">
    <property type="entry name" value="ARGININE DECARBOXYLASE"/>
    <property type="match status" value="1"/>
</dbReference>
<reference evidence="4 5" key="1">
    <citation type="journal article" date="2020" name="J. Phycol.">
        <title>Comparative genome analysis reveals Cyanidiococcus gen. nov., a new extremophilic red algal genus sister to Cyanidioschyzon (Cyanidioschyzonaceae, Rhodophyta).</title>
        <authorList>
            <person name="Liu S.-L."/>
            <person name="Chiang Y.-R."/>
            <person name="Yoon H.S."/>
            <person name="Fu H.-Y."/>
        </authorList>
    </citation>
    <scope>NUCLEOTIDE SEQUENCE [LARGE SCALE GENOMIC DNA]</scope>
    <source>
        <strain evidence="4 5">THAL066</strain>
    </source>
</reference>
<dbReference type="InterPro" id="IPR036633">
    <property type="entry name" value="Prn/Lys/Arg_de-COase_C_sf"/>
</dbReference>
<dbReference type="Pfam" id="PF03711">
    <property type="entry name" value="OKR_DC_1_C"/>
    <property type="match status" value="1"/>
</dbReference>
<evidence type="ECO:0000256" key="1">
    <source>
        <dbReference type="ARBA" id="ARBA00001933"/>
    </source>
</evidence>
<dbReference type="GO" id="GO:0003824">
    <property type="term" value="F:catalytic activity"/>
    <property type="evidence" value="ECO:0007669"/>
    <property type="project" value="InterPro"/>
</dbReference>
<dbReference type="Proteomes" id="UP000530660">
    <property type="component" value="Unassembled WGS sequence"/>
</dbReference>
<evidence type="ECO:0000259" key="3">
    <source>
        <dbReference type="Pfam" id="PF03711"/>
    </source>
</evidence>
<name>A0A7J7INL3_9RHOD</name>
<dbReference type="EMBL" id="VWRR01000002">
    <property type="protein sequence ID" value="KAF6004713.1"/>
    <property type="molecule type" value="Genomic_DNA"/>
</dbReference>
<comment type="cofactor">
    <cofactor evidence="1">
        <name>pyridoxal 5'-phosphate</name>
        <dbReference type="ChEBI" id="CHEBI:597326"/>
    </cofactor>
</comment>
<protein>
    <recommendedName>
        <fullName evidence="3">Orn/Lys/Arg decarboxylase C-terminal domain-containing protein</fullName>
    </recommendedName>
</protein>
<evidence type="ECO:0000313" key="4">
    <source>
        <dbReference type="EMBL" id="KAF6004713.1"/>
    </source>
</evidence>
<organism evidence="4 5">
    <name type="scientific">Cyanidiococcus yangmingshanensis</name>
    <dbReference type="NCBI Taxonomy" id="2690220"/>
    <lineage>
        <taxon>Eukaryota</taxon>
        <taxon>Rhodophyta</taxon>
        <taxon>Bangiophyceae</taxon>
        <taxon>Cyanidiales</taxon>
        <taxon>Cyanidiaceae</taxon>
        <taxon>Cyanidiococcus</taxon>
    </lineage>
</organism>
<dbReference type="InterPro" id="IPR008286">
    <property type="entry name" value="Prn/Lys/Arg_de-COase_C"/>
</dbReference>
<evidence type="ECO:0000313" key="5">
    <source>
        <dbReference type="Proteomes" id="UP000530660"/>
    </source>
</evidence>
<dbReference type="AlphaFoldDB" id="A0A7J7INL3"/>
<proteinExistence type="predicted"/>
<keyword evidence="2" id="KW-0663">Pyridoxal phosphate</keyword>
<dbReference type="InterPro" id="IPR052357">
    <property type="entry name" value="Orn_Lys_Arg_decarboxylase-I"/>
</dbReference>
<dbReference type="OrthoDB" id="5978656at2759"/>